<sequence length="449" mass="51490">MSFLHHSTRSSFLSLPLTFTRHLTDVSRKQISSRVIVIKNFPPTAPINDFLLSLHGPSHPIESSAKLVLEMANQKQLKAAGQQLEVKLLDVEPPTLSVELVAYIGLRGASRTLLVNIPRSDLSEDDLRMTMESYGPVESVNRGKVVFSHIWSAMRAKRSLKAKGWEVTYVESLPVEPEGKQSGKPKERLYQMNLRIRHRLPWKFLRDLDSKITFDNGDPLRFNLFNRTGKGFLSFASSDNARRFYNDRIFPYTTWDTSPTNMKPIAAALLGASRIVHIQGFKDKRISPTRMYRDFSPFGSIYYIYFDAEKAIGRVVFTDAVAALKVIEQMYHHRSQFCRYYGARVTFGYDYKPKPDNVQDSDSTTTPYLRPLLIPDVFDPTWAARAEDSTLEQEFTRVLDTTPSVLRVSEDQLLDWEDLVIDVRTARWKQVFDRKIGGDRLEVQPPKTS</sequence>
<gene>
    <name evidence="1" type="ORF">D9758_009207</name>
</gene>
<dbReference type="Proteomes" id="UP000559256">
    <property type="component" value="Unassembled WGS sequence"/>
</dbReference>
<proteinExistence type="predicted"/>
<evidence type="ECO:0000313" key="1">
    <source>
        <dbReference type="EMBL" id="KAF5352173.1"/>
    </source>
</evidence>
<protein>
    <recommendedName>
        <fullName evidence="3">RRM domain-containing protein</fullName>
    </recommendedName>
</protein>
<dbReference type="InterPro" id="IPR035979">
    <property type="entry name" value="RBD_domain_sf"/>
</dbReference>
<dbReference type="OrthoDB" id="3026661at2759"/>
<organism evidence="1 2">
    <name type="scientific">Tetrapyrgos nigripes</name>
    <dbReference type="NCBI Taxonomy" id="182062"/>
    <lineage>
        <taxon>Eukaryota</taxon>
        <taxon>Fungi</taxon>
        <taxon>Dikarya</taxon>
        <taxon>Basidiomycota</taxon>
        <taxon>Agaricomycotina</taxon>
        <taxon>Agaricomycetes</taxon>
        <taxon>Agaricomycetidae</taxon>
        <taxon>Agaricales</taxon>
        <taxon>Marasmiineae</taxon>
        <taxon>Marasmiaceae</taxon>
        <taxon>Tetrapyrgos</taxon>
    </lineage>
</organism>
<evidence type="ECO:0000313" key="2">
    <source>
        <dbReference type="Proteomes" id="UP000559256"/>
    </source>
</evidence>
<reference evidence="1 2" key="1">
    <citation type="journal article" date="2020" name="ISME J.">
        <title>Uncovering the hidden diversity of litter-decomposition mechanisms in mushroom-forming fungi.</title>
        <authorList>
            <person name="Floudas D."/>
            <person name="Bentzer J."/>
            <person name="Ahren D."/>
            <person name="Johansson T."/>
            <person name="Persson P."/>
            <person name="Tunlid A."/>
        </authorList>
    </citation>
    <scope>NUCLEOTIDE SEQUENCE [LARGE SCALE GENOMIC DNA]</scope>
    <source>
        <strain evidence="1 2">CBS 291.85</strain>
    </source>
</reference>
<dbReference type="AlphaFoldDB" id="A0A8H5D2U1"/>
<comment type="caution">
    <text evidence="1">The sequence shown here is derived from an EMBL/GenBank/DDBJ whole genome shotgun (WGS) entry which is preliminary data.</text>
</comment>
<keyword evidence="2" id="KW-1185">Reference proteome</keyword>
<dbReference type="EMBL" id="JAACJM010000067">
    <property type="protein sequence ID" value="KAF5352173.1"/>
    <property type="molecule type" value="Genomic_DNA"/>
</dbReference>
<accession>A0A8H5D2U1</accession>
<evidence type="ECO:0008006" key="3">
    <source>
        <dbReference type="Google" id="ProtNLM"/>
    </source>
</evidence>
<dbReference type="SUPFAM" id="SSF54928">
    <property type="entry name" value="RNA-binding domain, RBD"/>
    <property type="match status" value="1"/>
</dbReference>
<dbReference type="GO" id="GO:0003676">
    <property type="term" value="F:nucleic acid binding"/>
    <property type="evidence" value="ECO:0007669"/>
    <property type="project" value="InterPro"/>
</dbReference>
<name>A0A8H5D2U1_9AGAR</name>